<dbReference type="eggNOG" id="COG2974">
    <property type="taxonomic scope" value="Bacteria"/>
</dbReference>
<dbReference type="OrthoDB" id="5290530at2"/>
<keyword evidence="5 6" id="KW-0233">DNA recombination</keyword>
<dbReference type="InterPro" id="IPR007476">
    <property type="entry name" value="RdgC"/>
</dbReference>
<accession>A0A091BDG3</accession>
<dbReference type="RefSeq" id="WP_026817428.1">
    <property type="nucleotide sequence ID" value="NZ_AUFF01000009.1"/>
</dbReference>
<evidence type="ECO:0000256" key="5">
    <source>
        <dbReference type="ARBA" id="ARBA00023172"/>
    </source>
</evidence>
<sequence>MFFRNLTFFRFPTSLARSFDELETLLDACRLKPVGPSELSSRGFISPFGRDEPLLSHRVGDGIWISLGGEDRLLPSSVVNDMLARKVAEIEEKEGRRPGGRARKRLKEDIVLELLPRAFVRPVRTGATIDLEHGFIAVDTSSRKSAENLVSELRHALGSFPALPLNAETSVRALMTGWLAGEPLPPGLSLGDECELKDPVDGGAVVRCSKHELQSDEIRKHLESGKQATKLALVLDEHVSFVLGEDVIVRKLKFLDGAVESLENTERDSLAAELDARYALMAGELKRLFAVLEPALKLSRVEA</sequence>
<dbReference type="Proteomes" id="UP000029391">
    <property type="component" value="Unassembled WGS sequence"/>
</dbReference>
<dbReference type="PANTHER" id="PTHR38103:SF1">
    <property type="entry name" value="RECOMBINATION-ASSOCIATED PROTEIN RDGC"/>
    <property type="match status" value="1"/>
</dbReference>
<reference evidence="7 8" key="1">
    <citation type="submission" date="2013-09" db="EMBL/GenBank/DDBJ databases">
        <title>Genome sequencing of Arenimonas composti.</title>
        <authorList>
            <person name="Chen F."/>
            <person name="Wang G."/>
        </authorList>
    </citation>
    <scope>NUCLEOTIDE SEQUENCE [LARGE SCALE GENOMIC DNA]</scope>
    <source>
        <strain evidence="7 8">TR7-09</strain>
    </source>
</reference>
<evidence type="ECO:0000256" key="4">
    <source>
        <dbReference type="ARBA" id="ARBA00022490"/>
    </source>
</evidence>
<dbReference type="STRING" id="1121013.GCA_000426365_02503"/>
<comment type="similarity">
    <text evidence="2 6">Belongs to the RdgC family.</text>
</comment>
<evidence type="ECO:0000256" key="2">
    <source>
        <dbReference type="ARBA" id="ARBA00008657"/>
    </source>
</evidence>
<organism evidence="7 8">
    <name type="scientific">Arenimonas composti TR7-09 = DSM 18010</name>
    <dbReference type="NCBI Taxonomy" id="1121013"/>
    <lineage>
        <taxon>Bacteria</taxon>
        <taxon>Pseudomonadati</taxon>
        <taxon>Pseudomonadota</taxon>
        <taxon>Gammaproteobacteria</taxon>
        <taxon>Lysobacterales</taxon>
        <taxon>Lysobacteraceae</taxon>
        <taxon>Arenimonas</taxon>
    </lineage>
</organism>
<dbReference type="AlphaFoldDB" id="A0A091BDG3"/>
<evidence type="ECO:0000313" key="8">
    <source>
        <dbReference type="Proteomes" id="UP000029391"/>
    </source>
</evidence>
<evidence type="ECO:0000256" key="1">
    <source>
        <dbReference type="ARBA" id="ARBA00004453"/>
    </source>
</evidence>
<dbReference type="PANTHER" id="PTHR38103">
    <property type="entry name" value="RECOMBINATION-ASSOCIATED PROTEIN RDGC"/>
    <property type="match status" value="1"/>
</dbReference>
<dbReference type="GO" id="GO:0005737">
    <property type="term" value="C:cytoplasm"/>
    <property type="evidence" value="ECO:0007669"/>
    <property type="project" value="UniProtKB-UniRule"/>
</dbReference>
<dbReference type="GO" id="GO:0006310">
    <property type="term" value="P:DNA recombination"/>
    <property type="evidence" value="ECO:0007669"/>
    <property type="project" value="UniProtKB-UniRule"/>
</dbReference>
<comment type="function">
    <text evidence="6">May be involved in recombination.</text>
</comment>
<comment type="subcellular location">
    <subcellularLocation>
        <location evidence="1 6">Cytoplasm</location>
        <location evidence="1 6">Nucleoid</location>
    </subcellularLocation>
</comment>
<dbReference type="EMBL" id="AWXU01000033">
    <property type="protein sequence ID" value="KFN49552.1"/>
    <property type="molecule type" value="Genomic_DNA"/>
</dbReference>
<dbReference type="NCBIfam" id="NF001464">
    <property type="entry name" value="PRK00321.1-5"/>
    <property type="match status" value="1"/>
</dbReference>
<dbReference type="Pfam" id="PF04381">
    <property type="entry name" value="RdgC"/>
    <property type="match status" value="1"/>
</dbReference>
<keyword evidence="8" id="KW-1185">Reference proteome</keyword>
<dbReference type="GO" id="GO:0003690">
    <property type="term" value="F:double-stranded DNA binding"/>
    <property type="evidence" value="ECO:0007669"/>
    <property type="project" value="TreeGrafter"/>
</dbReference>
<dbReference type="HAMAP" id="MF_00194">
    <property type="entry name" value="RdgC"/>
    <property type="match status" value="1"/>
</dbReference>
<proteinExistence type="inferred from homology"/>
<comment type="caution">
    <text evidence="7">The sequence shown here is derived from an EMBL/GenBank/DDBJ whole genome shotgun (WGS) entry which is preliminary data.</text>
</comment>
<dbReference type="GO" id="GO:0000018">
    <property type="term" value="P:regulation of DNA recombination"/>
    <property type="evidence" value="ECO:0007669"/>
    <property type="project" value="TreeGrafter"/>
</dbReference>
<evidence type="ECO:0000256" key="6">
    <source>
        <dbReference type="HAMAP-Rule" id="MF_00194"/>
    </source>
</evidence>
<evidence type="ECO:0000256" key="3">
    <source>
        <dbReference type="ARBA" id="ARBA00022296"/>
    </source>
</evidence>
<gene>
    <name evidence="6" type="primary">rdgC</name>
    <name evidence="7" type="ORF">P873_10385</name>
</gene>
<dbReference type="GO" id="GO:0043590">
    <property type="term" value="C:bacterial nucleoid"/>
    <property type="evidence" value="ECO:0007669"/>
    <property type="project" value="TreeGrafter"/>
</dbReference>
<name>A0A091BDG3_9GAMM</name>
<evidence type="ECO:0000313" key="7">
    <source>
        <dbReference type="EMBL" id="KFN49552.1"/>
    </source>
</evidence>
<protein>
    <recommendedName>
        <fullName evidence="3 6">Recombination-associated protein RdgC</fullName>
    </recommendedName>
</protein>
<keyword evidence="4 6" id="KW-0963">Cytoplasm</keyword>